<comment type="similarity">
    <text evidence="1">Belongs to the HpcH/HpaI aldolase family.</text>
</comment>
<dbReference type="InterPro" id="IPR015813">
    <property type="entry name" value="Pyrv/PenolPyrv_kinase-like_dom"/>
</dbReference>
<dbReference type="InterPro" id="IPR005000">
    <property type="entry name" value="Aldolase/citrate-lyase_domain"/>
</dbReference>
<dbReference type="InterPro" id="IPR040442">
    <property type="entry name" value="Pyrv_kinase-like_dom_sf"/>
</dbReference>
<proteinExistence type="inferred from homology"/>
<dbReference type="InterPro" id="IPR050251">
    <property type="entry name" value="HpcH-HpaI_aldolase"/>
</dbReference>
<gene>
    <name evidence="5" type="ORF">EP51_22260</name>
</gene>
<keyword evidence="3" id="KW-0456">Lyase</keyword>
<feature type="domain" description="HpcH/HpaI aldolase/citrate lyase" evidence="4">
    <location>
        <begin position="25"/>
        <end position="262"/>
    </location>
</feature>
<dbReference type="Gene3D" id="3.20.20.60">
    <property type="entry name" value="Phosphoenolpyruvate-binding domains"/>
    <property type="match status" value="1"/>
</dbReference>
<dbReference type="AlphaFoldDB" id="A0A076EV10"/>
<dbReference type="SUPFAM" id="SSF51621">
    <property type="entry name" value="Phosphoenolpyruvate/pyruvate domain"/>
    <property type="match status" value="1"/>
</dbReference>
<name>A0A076EV10_RHOOP</name>
<dbReference type="Proteomes" id="UP000028488">
    <property type="component" value="Chromosome"/>
</dbReference>
<dbReference type="EMBL" id="CP008947">
    <property type="protein sequence ID" value="AII07229.1"/>
    <property type="molecule type" value="Genomic_DNA"/>
</dbReference>
<organism evidence="5 6">
    <name type="scientific">Rhodococcus opacus</name>
    <name type="common">Nocardia opaca</name>
    <dbReference type="NCBI Taxonomy" id="37919"/>
    <lineage>
        <taxon>Bacteria</taxon>
        <taxon>Bacillati</taxon>
        <taxon>Actinomycetota</taxon>
        <taxon>Actinomycetes</taxon>
        <taxon>Mycobacteriales</taxon>
        <taxon>Nocardiaceae</taxon>
        <taxon>Rhodococcus</taxon>
    </lineage>
</organism>
<protein>
    <submittedName>
        <fullName evidence="5">Aldolase</fullName>
    </submittedName>
</protein>
<evidence type="ECO:0000256" key="3">
    <source>
        <dbReference type="ARBA" id="ARBA00023239"/>
    </source>
</evidence>
<dbReference type="PANTHER" id="PTHR30502">
    <property type="entry name" value="2-KETO-3-DEOXY-L-RHAMNONATE ALDOLASE"/>
    <property type="match status" value="1"/>
</dbReference>
<evidence type="ECO:0000313" key="5">
    <source>
        <dbReference type="EMBL" id="AII07229.1"/>
    </source>
</evidence>
<accession>A0A076EV10</accession>
<evidence type="ECO:0000256" key="2">
    <source>
        <dbReference type="ARBA" id="ARBA00022723"/>
    </source>
</evidence>
<evidence type="ECO:0000259" key="4">
    <source>
        <dbReference type="Pfam" id="PF03328"/>
    </source>
</evidence>
<dbReference type="GO" id="GO:0016832">
    <property type="term" value="F:aldehyde-lyase activity"/>
    <property type="evidence" value="ECO:0007669"/>
    <property type="project" value="TreeGrafter"/>
</dbReference>
<dbReference type="PANTHER" id="PTHR30502:SF0">
    <property type="entry name" value="PHOSPHOENOLPYRUVATE CARBOXYLASE FAMILY PROTEIN"/>
    <property type="match status" value="1"/>
</dbReference>
<dbReference type="RefSeq" id="WP_037236080.1">
    <property type="nucleotide sequence ID" value="NZ_CP008947.1"/>
</dbReference>
<dbReference type="Pfam" id="PF03328">
    <property type="entry name" value="HpcH_HpaI"/>
    <property type="match status" value="1"/>
</dbReference>
<reference evidence="5 6" key="1">
    <citation type="submission" date="2014-07" db="EMBL/GenBank/DDBJ databases">
        <title>Genome Sequence of Rhodococcus opacus Strain R7, a Biodegrader of Mono- and Polycyclic Aromatic Hydrocarbons.</title>
        <authorList>
            <person name="Di Gennaro P."/>
            <person name="Zampolli J."/>
            <person name="Presti I."/>
            <person name="Cappelletti M."/>
            <person name="D'Ursi P."/>
            <person name="Orro A."/>
            <person name="Mezzelani A."/>
            <person name="Milanesi L."/>
        </authorList>
    </citation>
    <scope>NUCLEOTIDE SEQUENCE [LARGE SCALE GENOMIC DNA]</scope>
    <source>
        <strain evidence="5 6">R7</strain>
    </source>
</reference>
<dbReference type="GO" id="GO:0005737">
    <property type="term" value="C:cytoplasm"/>
    <property type="evidence" value="ECO:0007669"/>
    <property type="project" value="TreeGrafter"/>
</dbReference>
<evidence type="ECO:0000256" key="1">
    <source>
        <dbReference type="ARBA" id="ARBA00005568"/>
    </source>
</evidence>
<sequence length="284" mass="31037">MARLNSVIGALESGQHAFAAFAAPEPAAALDFATTDYDGLVFESEHKPWDATTLRDSLQYLLNRRRIFEAGTLAPSPTPLVRVPVNGAEHGQWHAKQALDLGAYGIVWPHISRVEEARNAVAACRYPRLPGEDRFDPPGLRGDAPAAAARYWGLSNDEYYAKADVWPLAPDGEILVVIQIEDQLGIENLPAILDEVPGIGLILIGEGDLSQELGVPRQLDHPLMVEARSRIVKICHEHGVVVGHPHVTPSNLEQVLDEGYRFLMSAPVRSYPGLELGRKLTGRS</sequence>
<dbReference type="GO" id="GO:0046872">
    <property type="term" value="F:metal ion binding"/>
    <property type="evidence" value="ECO:0007669"/>
    <property type="project" value="UniProtKB-KW"/>
</dbReference>
<evidence type="ECO:0000313" key="6">
    <source>
        <dbReference type="Proteomes" id="UP000028488"/>
    </source>
</evidence>
<keyword evidence="2" id="KW-0479">Metal-binding</keyword>
<dbReference type="eggNOG" id="COG3836">
    <property type="taxonomic scope" value="Bacteria"/>
</dbReference>